<dbReference type="PANTHER" id="PTHR40661">
    <property type="match status" value="1"/>
</dbReference>
<dbReference type="InterPro" id="IPR039418">
    <property type="entry name" value="LexA-like"/>
</dbReference>
<feature type="domain" description="HTH cro/C1-type" evidence="4">
    <location>
        <begin position="29"/>
        <end position="71"/>
    </location>
</feature>
<dbReference type="Pfam" id="PF12844">
    <property type="entry name" value="HTH_19"/>
    <property type="match status" value="1"/>
</dbReference>
<proteinExistence type="predicted"/>
<reference evidence="5 6" key="1">
    <citation type="submission" date="2018-11" db="EMBL/GenBank/DDBJ databases">
        <title>Genome sequencing and analysis.</title>
        <authorList>
            <person name="Huang Y.-T."/>
        </authorList>
    </citation>
    <scope>NUCLEOTIDE SEQUENCE [LARGE SCALE GENOMIC DNA]</scope>
    <source>
        <strain evidence="5 6">SHIN</strain>
    </source>
</reference>
<keyword evidence="2" id="KW-0238">DNA-binding</keyword>
<dbReference type="SUPFAM" id="SSF47413">
    <property type="entry name" value="lambda repressor-like DNA-binding domains"/>
    <property type="match status" value="1"/>
</dbReference>
<evidence type="ECO:0000313" key="5">
    <source>
        <dbReference type="EMBL" id="NNV22685.1"/>
    </source>
</evidence>
<gene>
    <name evidence="5" type="ORF">EHE22_19935</name>
</gene>
<evidence type="ECO:0000256" key="3">
    <source>
        <dbReference type="ARBA" id="ARBA00023163"/>
    </source>
</evidence>
<protein>
    <submittedName>
        <fullName evidence="5">Helix-turn-helix domain-containing protein</fullName>
    </submittedName>
</protein>
<dbReference type="EMBL" id="PKQI01000003">
    <property type="protein sequence ID" value="NNV22685.1"/>
    <property type="molecule type" value="Genomic_DNA"/>
</dbReference>
<evidence type="ECO:0000313" key="6">
    <source>
        <dbReference type="Proteomes" id="UP000526233"/>
    </source>
</evidence>
<sequence>MAKPENPSKTDLGARIRLIRKEFGDAERENFASQLGISKNTLAYYERGERTPDATTLASYRDRFGININWLVTGEGSMLGNASETVEKNSATNLTQVSPDMISLQRYDIQAAAGDGIIPVSENAEDSGISIARSFLRRIGAHPTSCILLESKGDSMLPSIPGGSLLVVDRSKTEIEDDMVFVFRVGPGIKVKRAVWRIDGNLDLVSDNEKYPPETYGPDRADEIAPIGQVMLVLRHP</sequence>
<evidence type="ECO:0000259" key="4">
    <source>
        <dbReference type="PROSITE" id="PS50943"/>
    </source>
</evidence>
<dbReference type="CDD" id="cd00093">
    <property type="entry name" value="HTH_XRE"/>
    <property type="match status" value="1"/>
</dbReference>
<keyword evidence="1" id="KW-0805">Transcription regulation</keyword>
<dbReference type="SUPFAM" id="SSF51306">
    <property type="entry name" value="LexA/Signal peptidase"/>
    <property type="match status" value="1"/>
</dbReference>
<dbReference type="AlphaFoldDB" id="A0A7Y3T9R2"/>
<dbReference type="InterPro" id="IPR010982">
    <property type="entry name" value="Lambda_DNA-bd_dom_sf"/>
</dbReference>
<dbReference type="InterPro" id="IPR036286">
    <property type="entry name" value="LexA/Signal_pep-like_sf"/>
</dbReference>
<dbReference type="Gene3D" id="1.10.260.40">
    <property type="entry name" value="lambda repressor-like DNA-binding domains"/>
    <property type="match status" value="1"/>
</dbReference>
<evidence type="ECO:0000256" key="1">
    <source>
        <dbReference type="ARBA" id="ARBA00023015"/>
    </source>
</evidence>
<dbReference type="GO" id="GO:0003677">
    <property type="term" value="F:DNA binding"/>
    <property type="evidence" value="ECO:0007669"/>
    <property type="project" value="UniProtKB-KW"/>
</dbReference>
<dbReference type="PANTHER" id="PTHR40661:SF3">
    <property type="entry name" value="FELS-1 PROPHAGE TRANSCRIPTIONAL REGULATOR"/>
    <property type="match status" value="1"/>
</dbReference>
<dbReference type="RefSeq" id="WP_171380197.1">
    <property type="nucleotide sequence ID" value="NZ_PKQI01000003.1"/>
</dbReference>
<evidence type="ECO:0000256" key="2">
    <source>
        <dbReference type="ARBA" id="ARBA00023125"/>
    </source>
</evidence>
<dbReference type="SMART" id="SM00530">
    <property type="entry name" value="HTH_XRE"/>
    <property type="match status" value="1"/>
</dbReference>
<dbReference type="Gene3D" id="2.10.109.10">
    <property type="entry name" value="Umud Fragment, subunit A"/>
    <property type="match status" value="1"/>
</dbReference>
<accession>A0A7Y3T9R2</accession>
<name>A0A7Y3T9R2_9HYPH</name>
<comment type="caution">
    <text evidence="5">The sequence shown here is derived from an EMBL/GenBank/DDBJ whole genome shotgun (WGS) entry which is preliminary data.</text>
</comment>
<dbReference type="InterPro" id="IPR001387">
    <property type="entry name" value="Cro/C1-type_HTH"/>
</dbReference>
<dbReference type="Pfam" id="PF00717">
    <property type="entry name" value="Peptidase_S24"/>
    <property type="match status" value="1"/>
</dbReference>
<keyword evidence="3" id="KW-0804">Transcription</keyword>
<organism evidence="5 6">
    <name type="scientific">Brucella pseudogrignonensis</name>
    <dbReference type="NCBI Taxonomy" id="419475"/>
    <lineage>
        <taxon>Bacteria</taxon>
        <taxon>Pseudomonadati</taxon>
        <taxon>Pseudomonadota</taxon>
        <taxon>Alphaproteobacteria</taxon>
        <taxon>Hyphomicrobiales</taxon>
        <taxon>Brucellaceae</taxon>
        <taxon>Brucella/Ochrobactrum group</taxon>
        <taxon>Brucella</taxon>
    </lineage>
</organism>
<dbReference type="PROSITE" id="PS50943">
    <property type="entry name" value="HTH_CROC1"/>
    <property type="match status" value="1"/>
</dbReference>
<dbReference type="CDD" id="cd06529">
    <property type="entry name" value="S24_LexA-like"/>
    <property type="match status" value="1"/>
</dbReference>
<dbReference type="InterPro" id="IPR015927">
    <property type="entry name" value="Peptidase_S24_S26A/B/C"/>
</dbReference>
<dbReference type="Proteomes" id="UP000526233">
    <property type="component" value="Unassembled WGS sequence"/>
</dbReference>